<evidence type="ECO:0000256" key="1">
    <source>
        <dbReference type="ARBA" id="ARBA00004651"/>
    </source>
</evidence>
<proteinExistence type="predicted"/>
<feature type="transmembrane region" description="Helical" evidence="6">
    <location>
        <begin position="468"/>
        <end position="487"/>
    </location>
</feature>
<comment type="caution">
    <text evidence="7">The sequence shown here is derived from an EMBL/GenBank/DDBJ whole genome shotgun (WGS) entry which is preliminary data.</text>
</comment>
<evidence type="ECO:0008006" key="9">
    <source>
        <dbReference type="Google" id="ProtNLM"/>
    </source>
</evidence>
<reference evidence="7" key="2">
    <citation type="submission" date="2021-09" db="EMBL/GenBank/DDBJ databases">
        <authorList>
            <person name="Gilroy R."/>
        </authorList>
    </citation>
    <scope>NUCLEOTIDE SEQUENCE</scope>
    <source>
        <strain evidence="7">CHK173-2119</strain>
    </source>
</reference>
<evidence type="ECO:0000256" key="3">
    <source>
        <dbReference type="ARBA" id="ARBA00022692"/>
    </source>
</evidence>
<name>A0A921DV95_9LACO</name>
<evidence type="ECO:0000256" key="5">
    <source>
        <dbReference type="ARBA" id="ARBA00023136"/>
    </source>
</evidence>
<keyword evidence="3 6" id="KW-0812">Transmembrane</keyword>
<feature type="transmembrane region" description="Helical" evidence="6">
    <location>
        <begin position="439"/>
        <end position="462"/>
    </location>
</feature>
<feature type="transmembrane region" description="Helical" evidence="6">
    <location>
        <begin position="128"/>
        <end position="145"/>
    </location>
</feature>
<gene>
    <name evidence="7" type="ORF">K8W17_07700</name>
</gene>
<dbReference type="PANTHER" id="PTHR30250">
    <property type="entry name" value="PST FAMILY PREDICTED COLANIC ACID TRANSPORTER"/>
    <property type="match status" value="1"/>
</dbReference>
<feature type="transmembrane region" description="Helical" evidence="6">
    <location>
        <begin position="53"/>
        <end position="73"/>
    </location>
</feature>
<dbReference type="AlphaFoldDB" id="A0A921DV95"/>
<protein>
    <recommendedName>
        <fullName evidence="9">Transporter</fullName>
    </recommendedName>
</protein>
<evidence type="ECO:0000256" key="2">
    <source>
        <dbReference type="ARBA" id="ARBA00022475"/>
    </source>
</evidence>
<dbReference type="PANTHER" id="PTHR30250:SF26">
    <property type="entry name" value="PSMA PROTEIN"/>
    <property type="match status" value="1"/>
</dbReference>
<keyword evidence="5 6" id="KW-0472">Membrane</keyword>
<feature type="transmembrane region" description="Helical" evidence="6">
    <location>
        <begin position="308"/>
        <end position="332"/>
    </location>
</feature>
<evidence type="ECO:0000313" key="8">
    <source>
        <dbReference type="Proteomes" id="UP000774947"/>
    </source>
</evidence>
<evidence type="ECO:0000256" key="4">
    <source>
        <dbReference type="ARBA" id="ARBA00022989"/>
    </source>
</evidence>
<evidence type="ECO:0000256" key="6">
    <source>
        <dbReference type="SAM" id="Phobius"/>
    </source>
</evidence>
<feature type="transmembrane region" description="Helical" evidence="6">
    <location>
        <begin position="157"/>
        <end position="178"/>
    </location>
</feature>
<dbReference type="GO" id="GO:0005886">
    <property type="term" value="C:plasma membrane"/>
    <property type="evidence" value="ECO:0007669"/>
    <property type="project" value="UniProtKB-SubCell"/>
</dbReference>
<feature type="transmembrane region" description="Helical" evidence="6">
    <location>
        <begin position="344"/>
        <end position="366"/>
    </location>
</feature>
<feature type="transmembrane region" description="Helical" evidence="6">
    <location>
        <begin position="184"/>
        <end position="202"/>
    </location>
</feature>
<organism evidence="7 8">
    <name type="scientific">Lapidilactobacillus dextrinicus</name>
    <dbReference type="NCBI Taxonomy" id="51664"/>
    <lineage>
        <taxon>Bacteria</taxon>
        <taxon>Bacillati</taxon>
        <taxon>Bacillota</taxon>
        <taxon>Bacilli</taxon>
        <taxon>Lactobacillales</taxon>
        <taxon>Lactobacillaceae</taxon>
        <taxon>Lapidilactobacillus</taxon>
    </lineage>
</organism>
<keyword evidence="2" id="KW-1003">Cell membrane</keyword>
<dbReference type="Proteomes" id="UP000774947">
    <property type="component" value="Unassembled WGS sequence"/>
</dbReference>
<dbReference type="EMBL" id="DYXY01000203">
    <property type="protein sequence ID" value="HJE15946.1"/>
    <property type="molecule type" value="Genomic_DNA"/>
</dbReference>
<feature type="transmembrane region" description="Helical" evidence="6">
    <location>
        <begin position="236"/>
        <end position="262"/>
    </location>
</feature>
<accession>A0A921DV95</accession>
<dbReference type="InterPro" id="IPR050833">
    <property type="entry name" value="Poly_Biosynth_Transport"/>
</dbReference>
<feature type="transmembrane region" description="Helical" evidence="6">
    <location>
        <begin position="94"/>
        <end position="116"/>
    </location>
</feature>
<comment type="subcellular location">
    <subcellularLocation>
        <location evidence="1">Cell membrane</location>
        <topology evidence="1">Multi-pass membrane protein</topology>
    </subcellularLocation>
</comment>
<sequence>MAEESRTINSLKNVAMNISSQFLLLGLRFLGRTLFIRYLSVEYLGLDGLFSNVLSMLSLADLGITSALNYALYKPIRENDQERIKQLMDFFKKVYLIIAAFVLIMGLALVPFLHLIVNLDNAVPHVRLYYVLMLLSVVMTYLFVYKSALIIASQKEYLVTRITLFTQFLKLLVQIGVLVLWQNFALYLVVQIVIELIDNLIVSRTADKLYPYLKHNDATLEKGERKGILENIKSIFIYRFGGIIMNNTTDIFISVIVGTIYVGYYSNYLLIVNSISSMFNLLFSSLSASIGNKNADSDREGQQNIFNLIFFADQWLVSFCSISFFVLLSPFIRLWLGDKFVMSNFIVFTIALQFFVTGIMSATTMYRNTTGIFKETKYAFLATACLNLILGFTLGKLWGIAGILLAASLARLLTTFWFEPKVLFEKYFKHSSLPFFQAIFKYTMVSLLEGGVIIGLSHLIGVAGISGFIIQIILCLVIVNGGNLLIYRRNPEFRQLLDYLDFLKGFINSKRGLMKRGEEKP</sequence>
<reference evidence="7" key="1">
    <citation type="journal article" date="2021" name="PeerJ">
        <title>Extensive microbial diversity within the chicken gut microbiome revealed by metagenomics and culture.</title>
        <authorList>
            <person name="Gilroy R."/>
            <person name="Ravi A."/>
            <person name="Getino M."/>
            <person name="Pursley I."/>
            <person name="Horton D.L."/>
            <person name="Alikhan N.F."/>
            <person name="Baker D."/>
            <person name="Gharbi K."/>
            <person name="Hall N."/>
            <person name="Watson M."/>
            <person name="Adriaenssens E.M."/>
            <person name="Foster-Nyarko E."/>
            <person name="Jarju S."/>
            <person name="Secka A."/>
            <person name="Antonio M."/>
            <person name="Oren A."/>
            <person name="Chaudhuri R.R."/>
            <person name="La Ragione R."/>
            <person name="Hildebrand F."/>
            <person name="Pallen M.J."/>
        </authorList>
    </citation>
    <scope>NUCLEOTIDE SEQUENCE</scope>
    <source>
        <strain evidence="7">CHK173-2119</strain>
    </source>
</reference>
<evidence type="ECO:0000313" key="7">
    <source>
        <dbReference type="EMBL" id="HJE15946.1"/>
    </source>
</evidence>
<keyword evidence="4 6" id="KW-1133">Transmembrane helix</keyword>